<evidence type="ECO:0000256" key="5">
    <source>
        <dbReference type="ARBA" id="ARBA00023163"/>
    </source>
</evidence>
<dbReference type="InterPro" id="IPR036388">
    <property type="entry name" value="WH-like_DNA-bd_sf"/>
</dbReference>
<keyword evidence="2" id="KW-0805">Transcription regulation</keyword>
<name>A0A1T5AXE0_9SPHI</name>
<feature type="domain" description="RNA polymerase sigma-70 region 2" evidence="6">
    <location>
        <begin position="28"/>
        <end position="93"/>
    </location>
</feature>
<feature type="domain" description="RNA polymerase sigma factor 70 region 4 type 2" evidence="7">
    <location>
        <begin position="125"/>
        <end position="166"/>
    </location>
</feature>
<keyword evidence="3" id="KW-0731">Sigma factor</keyword>
<proteinExistence type="inferred from homology"/>
<evidence type="ECO:0000256" key="4">
    <source>
        <dbReference type="ARBA" id="ARBA00023125"/>
    </source>
</evidence>
<dbReference type="AlphaFoldDB" id="A0A1T5AXE0"/>
<evidence type="ECO:0000259" key="6">
    <source>
        <dbReference type="Pfam" id="PF04542"/>
    </source>
</evidence>
<dbReference type="NCBIfam" id="TIGR02937">
    <property type="entry name" value="sigma70-ECF"/>
    <property type="match status" value="1"/>
</dbReference>
<dbReference type="PANTHER" id="PTHR43133:SF8">
    <property type="entry name" value="RNA POLYMERASE SIGMA FACTOR HI_1459-RELATED"/>
    <property type="match status" value="1"/>
</dbReference>
<dbReference type="InterPro" id="IPR013325">
    <property type="entry name" value="RNA_pol_sigma_r2"/>
</dbReference>
<keyword evidence="4" id="KW-0238">DNA-binding</keyword>
<dbReference type="Pfam" id="PF04542">
    <property type="entry name" value="Sigma70_r2"/>
    <property type="match status" value="1"/>
</dbReference>
<evidence type="ECO:0000313" key="8">
    <source>
        <dbReference type="EMBL" id="SKB39711.1"/>
    </source>
</evidence>
<accession>A0A1T5AXE0</accession>
<dbReference type="InterPro" id="IPR007627">
    <property type="entry name" value="RNA_pol_sigma70_r2"/>
</dbReference>
<evidence type="ECO:0000256" key="2">
    <source>
        <dbReference type="ARBA" id="ARBA00023015"/>
    </source>
</evidence>
<organism evidence="8 9">
    <name type="scientific">Sphingobacterium nematocida</name>
    <dbReference type="NCBI Taxonomy" id="1513896"/>
    <lineage>
        <taxon>Bacteria</taxon>
        <taxon>Pseudomonadati</taxon>
        <taxon>Bacteroidota</taxon>
        <taxon>Sphingobacteriia</taxon>
        <taxon>Sphingobacteriales</taxon>
        <taxon>Sphingobacteriaceae</taxon>
        <taxon>Sphingobacterium</taxon>
    </lineage>
</organism>
<gene>
    <name evidence="8" type="ORF">SAMN05660841_00270</name>
</gene>
<dbReference type="PANTHER" id="PTHR43133">
    <property type="entry name" value="RNA POLYMERASE ECF-TYPE SIGMA FACTO"/>
    <property type="match status" value="1"/>
</dbReference>
<dbReference type="InterPro" id="IPR014284">
    <property type="entry name" value="RNA_pol_sigma-70_dom"/>
</dbReference>
<dbReference type="GO" id="GO:0006352">
    <property type="term" value="P:DNA-templated transcription initiation"/>
    <property type="evidence" value="ECO:0007669"/>
    <property type="project" value="InterPro"/>
</dbReference>
<keyword evidence="5" id="KW-0804">Transcription</keyword>
<protein>
    <submittedName>
        <fullName evidence="8">RNA polymerase, sigma subunit, ECF family</fullName>
    </submittedName>
</protein>
<evidence type="ECO:0000259" key="7">
    <source>
        <dbReference type="Pfam" id="PF08281"/>
    </source>
</evidence>
<sequence length="199" mass="23331">MDSRIPKDEIAEILLRVSNGDEQAYRTIFEAYKTSIYSTVFNLSDDEFMAEEVLQDTFIRLWNYRSKLVEVDNFDAWIYRVAKNVFLTKIKKSTPSQEPLDLILHDIFATPKTYNDIEYRELETAFEQAVQSLSPKQRITYQLVKIEGLSRKEVAKILEVSAETVKWNLDESVKKIRSTMSEMLKNLPLALILFYLQKK</sequence>
<dbReference type="STRING" id="1513896.SAMN05660841_00270"/>
<comment type="similarity">
    <text evidence="1">Belongs to the sigma-70 factor family. ECF subfamily.</text>
</comment>
<keyword evidence="9" id="KW-1185">Reference proteome</keyword>
<evidence type="ECO:0000313" key="9">
    <source>
        <dbReference type="Proteomes" id="UP000190150"/>
    </source>
</evidence>
<dbReference type="Proteomes" id="UP000190150">
    <property type="component" value="Unassembled WGS sequence"/>
</dbReference>
<dbReference type="RefSeq" id="WP_079640624.1">
    <property type="nucleotide sequence ID" value="NZ_FUZF01000001.1"/>
</dbReference>
<dbReference type="SUPFAM" id="SSF88659">
    <property type="entry name" value="Sigma3 and sigma4 domains of RNA polymerase sigma factors"/>
    <property type="match status" value="1"/>
</dbReference>
<dbReference type="GO" id="GO:0016987">
    <property type="term" value="F:sigma factor activity"/>
    <property type="evidence" value="ECO:0007669"/>
    <property type="project" value="UniProtKB-KW"/>
</dbReference>
<dbReference type="InterPro" id="IPR013324">
    <property type="entry name" value="RNA_pol_sigma_r3/r4-like"/>
</dbReference>
<dbReference type="SUPFAM" id="SSF88946">
    <property type="entry name" value="Sigma2 domain of RNA polymerase sigma factors"/>
    <property type="match status" value="1"/>
</dbReference>
<evidence type="ECO:0000256" key="1">
    <source>
        <dbReference type="ARBA" id="ARBA00010641"/>
    </source>
</evidence>
<dbReference type="GO" id="GO:0003677">
    <property type="term" value="F:DNA binding"/>
    <property type="evidence" value="ECO:0007669"/>
    <property type="project" value="UniProtKB-KW"/>
</dbReference>
<reference evidence="9" key="1">
    <citation type="submission" date="2017-02" db="EMBL/GenBank/DDBJ databases">
        <authorList>
            <person name="Varghese N."/>
            <person name="Submissions S."/>
        </authorList>
    </citation>
    <scope>NUCLEOTIDE SEQUENCE [LARGE SCALE GENOMIC DNA]</scope>
    <source>
        <strain evidence="9">DSM 24091</strain>
    </source>
</reference>
<dbReference type="InterPro" id="IPR039425">
    <property type="entry name" value="RNA_pol_sigma-70-like"/>
</dbReference>
<dbReference type="OrthoDB" id="799938at2"/>
<dbReference type="Gene3D" id="1.10.1740.10">
    <property type="match status" value="1"/>
</dbReference>
<dbReference type="InterPro" id="IPR013249">
    <property type="entry name" value="RNA_pol_sigma70_r4_t2"/>
</dbReference>
<dbReference type="EMBL" id="FUZF01000001">
    <property type="protein sequence ID" value="SKB39711.1"/>
    <property type="molecule type" value="Genomic_DNA"/>
</dbReference>
<evidence type="ECO:0000256" key="3">
    <source>
        <dbReference type="ARBA" id="ARBA00023082"/>
    </source>
</evidence>
<dbReference type="Pfam" id="PF08281">
    <property type="entry name" value="Sigma70_r4_2"/>
    <property type="match status" value="1"/>
</dbReference>
<dbReference type="Gene3D" id="1.10.10.10">
    <property type="entry name" value="Winged helix-like DNA-binding domain superfamily/Winged helix DNA-binding domain"/>
    <property type="match status" value="1"/>
</dbReference>